<dbReference type="EMBL" id="CP139368">
    <property type="protein sequence ID" value="WPR91348.1"/>
    <property type="molecule type" value="Genomic_DNA"/>
</dbReference>
<keyword evidence="3" id="KW-1185">Reference proteome</keyword>
<name>A0ABZ0SRP4_9MICO</name>
<evidence type="ECO:0000256" key="1">
    <source>
        <dbReference type="SAM" id="Phobius"/>
    </source>
</evidence>
<keyword evidence="1" id="KW-1133">Transmembrane helix</keyword>
<evidence type="ECO:0000313" key="2">
    <source>
        <dbReference type="EMBL" id="WPR91348.1"/>
    </source>
</evidence>
<keyword evidence="1" id="KW-0472">Membrane</keyword>
<sequence>MDILFSYLHDILPVMAIILVAAFLSRLVFLLAIALAFAPGYERRMLKLLEVSAPLVRKSGVIGTRRIHERIAAPVLMVLAMFHTTAKTARRILAILKN</sequence>
<organism evidence="2 3">
    <name type="scientific">Microbacterium rhizosphaerae</name>
    <dbReference type="NCBI Taxonomy" id="1678237"/>
    <lineage>
        <taxon>Bacteria</taxon>
        <taxon>Bacillati</taxon>
        <taxon>Actinomycetota</taxon>
        <taxon>Actinomycetes</taxon>
        <taxon>Micrococcales</taxon>
        <taxon>Microbacteriaceae</taxon>
        <taxon>Microbacterium</taxon>
    </lineage>
</organism>
<protein>
    <recommendedName>
        <fullName evidence="4">YggT family protein</fullName>
    </recommendedName>
</protein>
<dbReference type="Proteomes" id="UP001323798">
    <property type="component" value="Chromosome"/>
</dbReference>
<evidence type="ECO:0000313" key="3">
    <source>
        <dbReference type="Proteomes" id="UP001323798"/>
    </source>
</evidence>
<dbReference type="RefSeq" id="WP_320944048.1">
    <property type="nucleotide sequence ID" value="NZ_BAABEU010000010.1"/>
</dbReference>
<keyword evidence="1" id="KW-0812">Transmembrane</keyword>
<accession>A0ABZ0SRP4</accession>
<reference evidence="2 3" key="1">
    <citation type="submission" date="2023-11" db="EMBL/GenBank/DDBJ databases">
        <title>Genome sequence of Microbacterium rhizosphaerae KACC 19337.</title>
        <authorList>
            <person name="Choi H."/>
            <person name="Kim S."/>
            <person name="Kim Y."/>
            <person name="Kwon S.-W."/>
            <person name="Heo J."/>
        </authorList>
    </citation>
    <scope>NUCLEOTIDE SEQUENCE [LARGE SCALE GENOMIC DNA]</scope>
    <source>
        <strain evidence="2 3">KACC 19337</strain>
    </source>
</reference>
<feature type="transmembrane region" description="Helical" evidence="1">
    <location>
        <begin position="12"/>
        <end position="38"/>
    </location>
</feature>
<gene>
    <name evidence="2" type="ORF">SM116_08750</name>
</gene>
<proteinExistence type="predicted"/>
<evidence type="ECO:0008006" key="4">
    <source>
        <dbReference type="Google" id="ProtNLM"/>
    </source>
</evidence>